<evidence type="ECO:0000313" key="2">
    <source>
        <dbReference type="EMBL" id="CAE0146946.1"/>
    </source>
</evidence>
<gene>
    <name evidence="2" type="ORF">HERI1096_LOCUS36604</name>
</gene>
<reference evidence="2" key="1">
    <citation type="submission" date="2021-01" db="EMBL/GenBank/DDBJ databases">
        <authorList>
            <person name="Corre E."/>
            <person name="Pelletier E."/>
            <person name="Niang G."/>
            <person name="Scheremetjew M."/>
            <person name="Finn R."/>
            <person name="Kale V."/>
            <person name="Holt S."/>
            <person name="Cochrane G."/>
            <person name="Meng A."/>
            <person name="Brown T."/>
            <person name="Cohen L."/>
        </authorList>
    </citation>
    <scope>NUCLEOTIDE SEQUENCE</scope>
    <source>
        <strain evidence="2">CCMP281</strain>
    </source>
</reference>
<feature type="compositionally biased region" description="Basic residues" evidence="1">
    <location>
        <begin position="186"/>
        <end position="195"/>
    </location>
</feature>
<dbReference type="AlphaFoldDB" id="A0A7S3FG58"/>
<sequence>MSLRRSAQGALSQSDVLAVYRRMLQESAAKKRQRIERLLGAPIDAIDEEVRARVAATGKSLGGKKELKLSRKELLRIFREVVRAGAGPVVAPVSTPDTGASDTAAPDTADAFRLFYELIGPAADGTGQEEAGGEDDDDEGDDGDEDAAASVGEPAEDDASILSELASSSGNGVGGGAAGGGLKPWQKGKPKKKSKGKDGGGGKWAWTSDVASYYAVEGGLEKLNREKPSTGFFGNGDVVEGMRMLSDGFDSAACTIAPFMGRLKPSGPSAAEFVKLSPTDDEATRGAQWTALRARFSQPGCALIFHLTNHYALLFALREWHEPLPVGEASVGSGGSGGAPCVRVVRQVLSTRRGQRPSVWIDFDEMRRTMLKWNGYRVLAVHRTL</sequence>
<accession>A0A7S3FG58</accession>
<feature type="compositionally biased region" description="Gly residues" evidence="1">
    <location>
        <begin position="171"/>
        <end position="182"/>
    </location>
</feature>
<name>A0A7S3FG58_9EUKA</name>
<protein>
    <submittedName>
        <fullName evidence="2">Uncharacterized protein</fullName>
    </submittedName>
</protein>
<feature type="region of interest" description="Disordered" evidence="1">
    <location>
        <begin position="123"/>
        <end position="202"/>
    </location>
</feature>
<evidence type="ECO:0000256" key="1">
    <source>
        <dbReference type="SAM" id="MobiDB-lite"/>
    </source>
</evidence>
<dbReference type="EMBL" id="HBHX01066125">
    <property type="protein sequence ID" value="CAE0146946.1"/>
    <property type="molecule type" value="Transcribed_RNA"/>
</dbReference>
<proteinExistence type="predicted"/>
<feature type="compositionally biased region" description="Acidic residues" evidence="1">
    <location>
        <begin position="131"/>
        <end position="147"/>
    </location>
</feature>
<organism evidence="2">
    <name type="scientific">Haptolina ericina</name>
    <dbReference type="NCBI Taxonomy" id="156174"/>
    <lineage>
        <taxon>Eukaryota</taxon>
        <taxon>Haptista</taxon>
        <taxon>Haptophyta</taxon>
        <taxon>Prymnesiophyceae</taxon>
        <taxon>Prymnesiales</taxon>
        <taxon>Prymnesiaceae</taxon>
        <taxon>Haptolina</taxon>
    </lineage>
</organism>